<dbReference type="PANTHER" id="PTHR14330">
    <property type="entry name" value="A-KINASE-INTERACTING PROTEIN 1"/>
    <property type="match status" value="1"/>
</dbReference>
<dbReference type="Ensembl" id="ENSACLT00000046144.1">
    <property type="protein sequence ID" value="ENSACLP00000041692.1"/>
    <property type="gene ID" value="ENSACLG00000031664.1"/>
</dbReference>
<feature type="compositionally biased region" description="Polar residues" evidence="1">
    <location>
        <begin position="32"/>
        <end position="41"/>
    </location>
</feature>
<feature type="region of interest" description="Disordered" evidence="1">
    <location>
        <begin position="32"/>
        <end position="52"/>
    </location>
</feature>
<dbReference type="AlphaFoldDB" id="A0AAX7SC09"/>
<name>A0AAX7SC09_ASTCA</name>
<dbReference type="GO" id="GO:1901222">
    <property type="term" value="P:regulation of non-canonical NF-kappaB signal transduction"/>
    <property type="evidence" value="ECO:0007669"/>
    <property type="project" value="InterPro"/>
</dbReference>
<sequence>MDSQAWLESSLQRSASLGLEVLQRASRRSVDWASTASQNPTMADEDTDIADERNPTELDDAFAKIAEFMAQTTSHCKVSDYVPKHLYVDFSYRPGRIKYGFCLCCRDFTSLVVARSPVTLKRTTCPGFTHSQHLQRHQLRYQPGNATNTKTACLDPVRIFISSFHLEHMPSLPVWQSHSSRLSWSVLKLGRVSTSPLTSDPSADQTCHPLITTDHCTCSLFLASCI</sequence>
<protein>
    <submittedName>
        <fullName evidence="2">Uncharacterized protein</fullName>
    </submittedName>
</protein>
<dbReference type="GO" id="GO:0005654">
    <property type="term" value="C:nucleoplasm"/>
    <property type="evidence" value="ECO:0007669"/>
    <property type="project" value="TreeGrafter"/>
</dbReference>
<reference evidence="2" key="2">
    <citation type="submission" date="2025-08" db="UniProtKB">
        <authorList>
            <consortium name="Ensembl"/>
        </authorList>
    </citation>
    <scope>IDENTIFICATION</scope>
</reference>
<dbReference type="GeneTree" id="ENSGT01120000273176"/>
<dbReference type="PANTHER" id="PTHR14330:SF2">
    <property type="entry name" value="A-KINASE-INTERACTING PROTEIN 1"/>
    <property type="match status" value="1"/>
</dbReference>
<reference evidence="2" key="3">
    <citation type="submission" date="2025-09" db="UniProtKB">
        <authorList>
            <consortium name="Ensembl"/>
        </authorList>
    </citation>
    <scope>IDENTIFICATION</scope>
</reference>
<keyword evidence="3" id="KW-1185">Reference proteome</keyword>
<evidence type="ECO:0000256" key="1">
    <source>
        <dbReference type="SAM" id="MobiDB-lite"/>
    </source>
</evidence>
<proteinExistence type="predicted"/>
<dbReference type="Proteomes" id="UP000265100">
    <property type="component" value="Chromosome 7"/>
</dbReference>
<evidence type="ECO:0000313" key="3">
    <source>
        <dbReference type="Proteomes" id="UP000265100"/>
    </source>
</evidence>
<accession>A0AAX7SC09</accession>
<organism evidence="2 3">
    <name type="scientific">Astatotilapia calliptera</name>
    <name type="common">Eastern happy</name>
    <name type="synonym">Chromis callipterus</name>
    <dbReference type="NCBI Taxonomy" id="8154"/>
    <lineage>
        <taxon>Eukaryota</taxon>
        <taxon>Metazoa</taxon>
        <taxon>Chordata</taxon>
        <taxon>Craniata</taxon>
        <taxon>Vertebrata</taxon>
        <taxon>Euteleostomi</taxon>
        <taxon>Actinopterygii</taxon>
        <taxon>Neopterygii</taxon>
        <taxon>Teleostei</taxon>
        <taxon>Neoteleostei</taxon>
        <taxon>Acanthomorphata</taxon>
        <taxon>Ovalentaria</taxon>
        <taxon>Cichlomorphae</taxon>
        <taxon>Cichliformes</taxon>
        <taxon>Cichlidae</taxon>
        <taxon>African cichlids</taxon>
        <taxon>Pseudocrenilabrinae</taxon>
        <taxon>Haplochromini</taxon>
        <taxon>Astatotilapia</taxon>
    </lineage>
</organism>
<evidence type="ECO:0000313" key="2">
    <source>
        <dbReference type="Ensembl" id="ENSACLP00000041692.1"/>
    </source>
</evidence>
<reference evidence="2" key="1">
    <citation type="submission" date="2018-05" db="EMBL/GenBank/DDBJ databases">
        <authorList>
            <person name="Datahose"/>
        </authorList>
    </citation>
    <scope>NUCLEOTIDE SEQUENCE</scope>
</reference>
<dbReference type="InterPro" id="IPR033214">
    <property type="entry name" value="AKIP1"/>
</dbReference>